<comment type="catalytic activity">
    <reaction evidence="1">
        <text>ATP-dependent breakage, passage and rejoining of double-stranded DNA.</text>
        <dbReference type="EC" id="5.6.2.2"/>
    </reaction>
</comment>
<evidence type="ECO:0000256" key="2">
    <source>
        <dbReference type="ARBA" id="ARBA00001946"/>
    </source>
</evidence>
<dbReference type="EC" id="5.6.2.2" evidence="3"/>
<dbReference type="InterPro" id="IPR031660">
    <property type="entry name" value="TOPRIM_C"/>
</dbReference>
<dbReference type="InterPro" id="IPR013760">
    <property type="entry name" value="Topo_IIA-like_dom_sf"/>
</dbReference>
<accession>A0A9W4XC82</accession>
<feature type="non-terminal residue" evidence="10">
    <location>
        <position position="64"/>
    </location>
</feature>
<dbReference type="InterPro" id="IPR050634">
    <property type="entry name" value="DNA_Topoisomerase_II"/>
</dbReference>
<dbReference type="OrthoDB" id="276498at2759"/>
<evidence type="ECO:0000313" key="10">
    <source>
        <dbReference type="EMBL" id="CAI2201008.1"/>
    </source>
</evidence>
<dbReference type="GO" id="GO:0005524">
    <property type="term" value="F:ATP binding"/>
    <property type="evidence" value="ECO:0007669"/>
    <property type="project" value="UniProtKB-KW"/>
</dbReference>
<dbReference type="GO" id="GO:0003677">
    <property type="term" value="F:DNA binding"/>
    <property type="evidence" value="ECO:0007669"/>
    <property type="project" value="UniProtKB-KW"/>
</dbReference>
<protein>
    <recommendedName>
        <fullName evidence="3">DNA topoisomerase (ATP-hydrolyzing)</fullName>
        <ecNumber evidence="3">5.6.2.2</ecNumber>
    </recommendedName>
</protein>
<dbReference type="SUPFAM" id="SSF56719">
    <property type="entry name" value="Type II DNA topoisomerase"/>
    <property type="match status" value="1"/>
</dbReference>
<dbReference type="GO" id="GO:0005634">
    <property type="term" value="C:nucleus"/>
    <property type="evidence" value="ECO:0007669"/>
    <property type="project" value="TreeGrafter"/>
</dbReference>
<dbReference type="PANTHER" id="PTHR10169">
    <property type="entry name" value="DNA TOPOISOMERASE/GYRASE"/>
    <property type="match status" value="1"/>
</dbReference>
<evidence type="ECO:0000256" key="7">
    <source>
        <dbReference type="ARBA" id="ARBA00023125"/>
    </source>
</evidence>
<comment type="cofactor">
    <cofactor evidence="2">
        <name>Mg(2+)</name>
        <dbReference type="ChEBI" id="CHEBI:18420"/>
    </cofactor>
</comment>
<dbReference type="GO" id="GO:0000712">
    <property type="term" value="P:resolution of meiotic recombination intermediates"/>
    <property type="evidence" value="ECO:0007669"/>
    <property type="project" value="TreeGrafter"/>
</dbReference>
<sequence>CTKGNNELSFFTMPEFENWMAKTPDAKNWKVKYYKGLGTLNTKEAKQYFKNLKRHKKPFAPMKE</sequence>
<keyword evidence="5" id="KW-0067">ATP-binding</keyword>
<evidence type="ECO:0000313" key="11">
    <source>
        <dbReference type="Proteomes" id="UP001153678"/>
    </source>
</evidence>
<evidence type="ECO:0000256" key="4">
    <source>
        <dbReference type="ARBA" id="ARBA00022741"/>
    </source>
</evidence>
<evidence type="ECO:0000256" key="6">
    <source>
        <dbReference type="ARBA" id="ARBA00023029"/>
    </source>
</evidence>
<dbReference type="Pfam" id="PF16898">
    <property type="entry name" value="TOPRIM_C"/>
    <property type="match status" value="1"/>
</dbReference>
<dbReference type="PANTHER" id="PTHR10169:SF38">
    <property type="entry name" value="DNA TOPOISOMERASE 2"/>
    <property type="match status" value="1"/>
</dbReference>
<evidence type="ECO:0000256" key="3">
    <source>
        <dbReference type="ARBA" id="ARBA00012895"/>
    </source>
</evidence>
<dbReference type="EMBL" id="CAMKVN010026190">
    <property type="protein sequence ID" value="CAI2201008.1"/>
    <property type="molecule type" value="Genomic_DNA"/>
</dbReference>
<dbReference type="Proteomes" id="UP001153678">
    <property type="component" value="Unassembled WGS sequence"/>
</dbReference>
<feature type="non-terminal residue" evidence="10">
    <location>
        <position position="1"/>
    </location>
</feature>
<keyword evidence="4" id="KW-0547">Nucleotide-binding</keyword>
<comment type="caution">
    <text evidence="10">The sequence shown here is derived from an EMBL/GenBank/DDBJ whole genome shotgun (WGS) entry which is preliminary data.</text>
</comment>
<keyword evidence="8" id="KW-0413">Isomerase</keyword>
<keyword evidence="11" id="KW-1185">Reference proteome</keyword>
<evidence type="ECO:0000256" key="5">
    <source>
        <dbReference type="ARBA" id="ARBA00022840"/>
    </source>
</evidence>
<organism evidence="10 11">
    <name type="scientific">Funneliformis geosporum</name>
    <dbReference type="NCBI Taxonomy" id="1117311"/>
    <lineage>
        <taxon>Eukaryota</taxon>
        <taxon>Fungi</taxon>
        <taxon>Fungi incertae sedis</taxon>
        <taxon>Mucoromycota</taxon>
        <taxon>Glomeromycotina</taxon>
        <taxon>Glomeromycetes</taxon>
        <taxon>Glomerales</taxon>
        <taxon>Glomeraceae</taxon>
        <taxon>Funneliformis</taxon>
    </lineage>
</organism>
<dbReference type="AlphaFoldDB" id="A0A9W4XC82"/>
<dbReference type="GO" id="GO:0000819">
    <property type="term" value="P:sister chromatid segregation"/>
    <property type="evidence" value="ECO:0007669"/>
    <property type="project" value="TreeGrafter"/>
</dbReference>
<evidence type="ECO:0000256" key="8">
    <source>
        <dbReference type="ARBA" id="ARBA00023235"/>
    </source>
</evidence>
<evidence type="ECO:0000259" key="9">
    <source>
        <dbReference type="Pfam" id="PF16898"/>
    </source>
</evidence>
<feature type="domain" description="C-terminal associated" evidence="9">
    <location>
        <begin position="3"/>
        <end position="63"/>
    </location>
</feature>
<keyword evidence="7" id="KW-0238">DNA-binding</keyword>
<dbReference type="GO" id="GO:0003918">
    <property type="term" value="F:DNA topoisomerase type II (double strand cut, ATP-hydrolyzing) activity"/>
    <property type="evidence" value="ECO:0007669"/>
    <property type="project" value="UniProtKB-EC"/>
</dbReference>
<dbReference type="Gene3D" id="3.30.1490.30">
    <property type="match status" value="1"/>
</dbReference>
<name>A0A9W4XC82_9GLOM</name>
<evidence type="ECO:0000256" key="1">
    <source>
        <dbReference type="ARBA" id="ARBA00000185"/>
    </source>
</evidence>
<dbReference type="FunFam" id="3.30.1490.30:FF:000001">
    <property type="entry name" value="DNA topoisomerase 2"/>
    <property type="match status" value="1"/>
</dbReference>
<keyword evidence="6" id="KW-0799">Topoisomerase</keyword>
<reference evidence="10" key="1">
    <citation type="submission" date="2022-08" db="EMBL/GenBank/DDBJ databases">
        <authorList>
            <person name="Kallberg Y."/>
            <person name="Tangrot J."/>
            <person name="Rosling A."/>
        </authorList>
    </citation>
    <scope>NUCLEOTIDE SEQUENCE</scope>
    <source>
        <strain evidence="10">Wild A</strain>
    </source>
</reference>
<gene>
    <name evidence="10" type="ORF">FWILDA_LOCUS19852</name>
</gene>
<proteinExistence type="predicted"/>